<keyword evidence="10" id="KW-0464">Manganese</keyword>
<dbReference type="SUPFAM" id="SSF56219">
    <property type="entry name" value="DNase I-like"/>
    <property type="match status" value="1"/>
</dbReference>
<dbReference type="Proteomes" id="UP001591681">
    <property type="component" value="Unassembled WGS sequence"/>
</dbReference>
<evidence type="ECO:0000256" key="8">
    <source>
        <dbReference type="ARBA" id="ARBA00023204"/>
    </source>
</evidence>
<protein>
    <recommendedName>
        <fullName evidence="3">exodeoxyribonuclease III</fullName>
        <ecNumber evidence="3">3.1.11.2</ecNumber>
    </recommendedName>
</protein>
<feature type="binding site" evidence="10">
    <location>
        <position position="87"/>
    </location>
    <ligand>
        <name>Mg(2+)</name>
        <dbReference type="ChEBI" id="CHEBI:18420"/>
        <label>1</label>
    </ligand>
</feature>
<dbReference type="Pfam" id="PF03372">
    <property type="entry name" value="Exo_endo_phos"/>
    <property type="match status" value="1"/>
</dbReference>
<evidence type="ECO:0000256" key="11">
    <source>
        <dbReference type="PIRSR" id="PIRSR604808-3"/>
    </source>
</evidence>
<feature type="site" description="Important for catalytic activity" evidence="11">
    <location>
        <position position="247"/>
    </location>
</feature>
<feature type="binding site" evidence="10">
    <location>
        <position position="57"/>
    </location>
    <ligand>
        <name>Mg(2+)</name>
        <dbReference type="ChEBI" id="CHEBI:18420"/>
        <label>1</label>
    </ligand>
</feature>
<organism evidence="13 14">
    <name type="scientific">Coilia grayii</name>
    <name type="common">Gray's grenadier anchovy</name>
    <dbReference type="NCBI Taxonomy" id="363190"/>
    <lineage>
        <taxon>Eukaryota</taxon>
        <taxon>Metazoa</taxon>
        <taxon>Chordata</taxon>
        <taxon>Craniata</taxon>
        <taxon>Vertebrata</taxon>
        <taxon>Euteleostomi</taxon>
        <taxon>Actinopterygii</taxon>
        <taxon>Neopterygii</taxon>
        <taxon>Teleostei</taxon>
        <taxon>Clupei</taxon>
        <taxon>Clupeiformes</taxon>
        <taxon>Clupeoidei</taxon>
        <taxon>Engraulidae</taxon>
        <taxon>Coilinae</taxon>
        <taxon>Coilia</taxon>
    </lineage>
</organism>
<dbReference type="EMBL" id="JBHFQA010000017">
    <property type="protein sequence ID" value="KAL2084201.1"/>
    <property type="molecule type" value="Genomic_DNA"/>
</dbReference>
<dbReference type="CDD" id="cd09076">
    <property type="entry name" value="L1-EN"/>
    <property type="match status" value="1"/>
</dbReference>
<dbReference type="GO" id="GO:0046872">
    <property type="term" value="F:metal ion binding"/>
    <property type="evidence" value="ECO:0007669"/>
    <property type="project" value="UniProtKB-KW"/>
</dbReference>
<evidence type="ECO:0000256" key="10">
    <source>
        <dbReference type="PIRSR" id="PIRSR604808-2"/>
    </source>
</evidence>
<evidence type="ECO:0000256" key="6">
    <source>
        <dbReference type="ARBA" id="ARBA00022801"/>
    </source>
</evidence>
<feature type="domain" description="Endonuclease/exonuclease/phosphatase" evidence="12">
    <location>
        <begin position="54"/>
        <end position="272"/>
    </location>
</feature>
<evidence type="ECO:0000256" key="9">
    <source>
        <dbReference type="PIRSR" id="PIRSR604808-1"/>
    </source>
</evidence>
<evidence type="ECO:0000256" key="7">
    <source>
        <dbReference type="ARBA" id="ARBA00022842"/>
    </source>
</evidence>
<dbReference type="Gene3D" id="3.60.10.10">
    <property type="entry name" value="Endonuclease/exonuclease/phosphatase"/>
    <property type="match status" value="1"/>
</dbReference>
<keyword evidence="14" id="KW-1185">Reference proteome</keyword>
<reference evidence="13 14" key="1">
    <citation type="submission" date="2024-09" db="EMBL/GenBank/DDBJ databases">
        <title>A chromosome-level genome assembly of Gray's grenadier anchovy, Coilia grayii.</title>
        <authorList>
            <person name="Fu Z."/>
        </authorList>
    </citation>
    <scope>NUCLEOTIDE SEQUENCE [LARGE SCALE GENOMIC DNA]</scope>
    <source>
        <strain evidence="13">G4</strain>
        <tissue evidence="13">Muscle</tissue>
    </source>
</reference>
<dbReference type="InterPro" id="IPR004808">
    <property type="entry name" value="AP_endonuc_1"/>
</dbReference>
<dbReference type="AlphaFoldDB" id="A0ABD1JDR0"/>
<gene>
    <name evidence="13" type="ORF">ACEWY4_019719</name>
</gene>
<keyword evidence="5" id="KW-0227">DNA damage</keyword>
<comment type="caution">
    <text evidence="13">The sequence shown here is derived from an EMBL/GenBank/DDBJ whole genome shotgun (WGS) entry which is preliminary data.</text>
</comment>
<dbReference type="GO" id="GO:0008311">
    <property type="term" value="F:double-stranded DNA 3'-5' DNA exonuclease activity"/>
    <property type="evidence" value="ECO:0007669"/>
    <property type="project" value="UniProtKB-EC"/>
</dbReference>
<feature type="binding site" evidence="10">
    <location>
        <position position="188"/>
    </location>
    <ligand>
        <name>Mg(2+)</name>
        <dbReference type="ChEBI" id="CHEBI:18420"/>
        <label>1</label>
    </ligand>
</feature>
<accession>A0ABD1JDR0</accession>
<comment type="similarity">
    <text evidence="2">Belongs to the DNA repair enzymes AP/ExoA family.</text>
</comment>
<keyword evidence="6" id="KW-0378">Hydrolase</keyword>
<evidence type="ECO:0000256" key="3">
    <source>
        <dbReference type="ARBA" id="ARBA00012115"/>
    </source>
</evidence>
<comment type="catalytic activity">
    <reaction evidence="1">
        <text>Exonucleolytic cleavage in the 3'- to 5'-direction to yield nucleoside 5'-phosphates.</text>
        <dbReference type="EC" id="3.1.11.2"/>
    </reaction>
</comment>
<feature type="binding site" evidence="10">
    <location>
        <position position="272"/>
    </location>
    <ligand>
        <name>Mg(2+)</name>
        <dbReference type="ChEBI" id="CHEBI:18420"/>
        <label>1</label>
    </ligand>
</feature>
<keyword evidence="7 10" id="KW-0460">Magnesium</keyword>
<feature type="active site" description="Proton donor/acceptor" evidence="9">
    <location>
        <position position="188"/>
    </location>
</feature>
<comment type="cofactor">
    <cofactor evidence="10">
        <name>Mg(2+)</name>
        <dbReference type="ChEBI" id="CHEBI:18420"/>
    </cofactor>
    <cofactor evidence="10">
        <name>Mn(2+)</name>
        <dbReference type="ChEBI" id="CHEBI:29035"/>
    </cofactor>
    <text evidence="10">Probably binds two magnesium or manganese ions per subunit.</text>
</comment>
<evidence type="ECO:0000259" key="12">
    <source>
        <dbReference type="Pfam" id="PF03372"/>
    </source>
</evidence>
<evidence type="ECO:0000313" key="14">
    <source>
        <dbReference type="Proteomes" id="UP001591681"/>
    </source>
</evidence>
<dbReference type="PANTHER" id="PTHR22748">
    <property type="entry name" value="AP ENDONUCLEASE"/>
    <property type="match status" value="1"/>
</dbReference>
<feature type="active site" evidence="9">
    <location>
        <position position="153"/>
    </location>
</feature>
<feature type="binding site" evidence="10">
    <location>
        <position position="190"/>
    </location>
    <ligand>
        <name>Mg(2+)</name>
        <dbReference type="ChEBI" id="CHEBI:18420"/>
        <label>1</label>
    </ligand>
</feature>
<dbReference type="EC" id="3.1.11.2" evidence="3"/>
<evidence type="ECO:0000256" key="5">
    <source>
        <dbReference type="ARBA" id="ARBA00022763"/>
    </source>
</evidence>
<keyword evidence="8" id="KW-0234">DNA repair</keyword>
<feature type="active site" description="Proton acceptor" evidence="9">
    <location>
        <position position="272"/>
    </location>
</feature>
<evidence type="ECO:0000313" key="13">
    <source>
        <dbReference type="EMBL" id="KAL2084201.1"/>
    </source>
</evidence>
<proteinExistence type="inferred from homology"/>
<keyword evidence="4 10" id="KW-0479">Metal-binding</keyword>
<dbReference type="InterPro" id="IPR036691">
    <property type="entry name" value="Endo/exonu/phosph_ase_sf"/>
</dbReference>
<dbReference type="InterPro" id="IPR005135">
    <property type="entry name" value="Endo/exonuclease/phosphatase"/>
</dbReference>
<evidence type="ECO:0000256" key="1">
    <source>
        <dbReference type="ARBA" id="ARBA00000493"/>
    </source>
</evidence>
<feature type="site" description="Interaction with DNA substrate" evidence="11">
    <location>
        <position position="272"/>
    </location>
</feature>
<evidence type="ECO:0000256" key="4">
    <source>
        <dbReference type="ARBA" id="ARBA00022723"/>
    </source>
</evidence>
<dbReference type="GO" id="GO:0006281">
    <property type="term" value="P:DNA repair"/>
    <property type="evidence" value="ECO:0007669"/>
    <property type="project" value="UniProtKB-KW"/>
</dbReference>
<sequence length="556" mass="63294">MCFEEYYLRCNVFTHLSLTSAVVQLYTDKRISVVTKSETKFSSGQPVNMTLRLVSWNTRGLKSPRSKLDNVLKMLSTLRASIAFLQETHIGPGDERILTSIPGWQSYFTVYKNNSKGVAILIKDNLQFKYICHDEDYYGGYIVLFCQVNNHVYTLGNVYKHRADDRTLRRLAQYLQETVTGTLVIGGDFNGVLEPTFDRSNPSSRSKPAKHLSDFLSSMDLMDIWVTKHPTGRGFTYKQKDALSRIDMFFMPQKYIRSVKSCEMQKSTISDHQPLFLEILLPTVHRSSSEPLEKKMQNVSTRLGEFDIRKADICRTEIISGVDLLMAIKSLRVFSQESTNKGIAMYKNSYLQKTEELKQLHAKLVRMRNVPDHLKCKCFISESTPSEHSSTEHLIFAKTLAELLSADLLPNFKNSTGGPEHTLCFIFQFKTAESKINTEFLNRMLGTDCGRDLSVVANLLRDYSSHQKQLMEGCPLTPALLTLALRDLADKIKGKIRNCEMNLSQTRLTLLVYGDENSESMVRTLHQDFKDESGLELLLEKKTMGCSGKNAVLQLK</sequence>
<feature type="site" description="Transition state stabilizer" evidence="11">
    <location>
        <position position="190"/>
    </location>
</feature>
<name>A0ABD1JDR0_9TELE</name>
<dbReference type="PANTHER" id="PTHR22748:SF6">
    <property type="entry name" value="DNA-(APURINIC OR APYRIMIDINIC SITE) ENDONUCLEASE"/>
    <property type="match status" value="1"/>
</dbReference>
<feature type="binding site" evidence="10">
    <location>
        <position position="271"/>
    </location>
    <ligand>
        <name>Mg(2+)</name>
        <dbReference type="ChEBI" id="CHEBI:18420"/>
        <label>1</label>
    </ligand>
</feature>
<evidence type="ECO:0000256" key="2">
    <source>
        <dbReference type="ARBA" id="ARBA00007092"/>
    </source>
</evidence>